<reference evidence="10 11" key="1">
    <citation type="submission" date="2020-04" db="EMBL/GenBank/DDBJ databases">
        <title>Ferrimonas sp. S7 isolated from sea water.</title>
        <authorList>
            <person name="Bae S.S."/>
            <person name="Baek K."/>
        </authorList>
    </citation>
    <scope>NUCLEOTIDE SEQUENCE [LARGE SCALE GENOMIC DNA]</scope>
    <source>
        <strain evidence="10 11">S7</strain>
    </source>
</reference>
<name>A0A6H1UDJ7_9GAMM</name>
<evidence type="ECO:0000313" key="11">
    <source>
        <dbReference type="Proteomes" id="UP000501602"/>
    </source>
</evidence>
<keyword evidence="11" id="KW-1185">Reference proteome</keyword>
<dbReference type="Proteomes" id="UP000501602">
    <property type="component" value="Chromosome"/>
</dbReference>
<evidence type="ECO:0000256" key="8">
    <source>
        <dbReference type="SAM" id="SignalP"/>
    </source>
</evidence>
<evidence type="ECO:0000256" key="4">
    <source>
        <dbReference type="ARBA" id="ARBA00022617"/>
    </source>
</evidence>
<evidence type="ECO:0000313" key="10">
    <source>
        <dbReference type="EMBL" id="QIZ76286.1"/>
    </source>
</evidence>
<evidence type="ECO:0000256" key="5">
    <source>
        <dbReference type="ARBA" id="ARBA00022723"/>
    </source>
</evidence>
<protein>
    <submittedName>
        <fullName evidence="10">Cytochrome c3 family protein</fullName>
    </submittedName>
</protein>
<organism evidence="10 11">
    <name type="scientific">Ferrimonas lipolytica</name>
    <dbReference type="NCBI Taxonomy" id="2724191"/>
    <lineage>
        <taxon>Bacteria</taxon>
        <taxon>Pseudomonadati</taxon>
        <taxon>Pseudomonadota</taxon>
        <taxon>Gammaproteobacteria</taxon>
        <taxon>Alteromonadales</taxon>
        <taxon>Ferrimonadaceae</taxon>
        <taxon>Ferrimonas</taxon>
    </lineage>
</organism>
<dbReference type="InterPro" id="IPR012286">
    <property type="entry name" value="Tetrahaem_cytochrome"/>
</dbReference>
<feature type="domain" description="Tetrahaem cytochrome" evidence="9">
    <location>
        <begin position="51"/>
        <end position="148"/>
    </location>
</feature>
<keyword evidence="3" id="KW-0813">Transport</keyword>
<evidence type="ECO:0000256" key="3">
    <source>
        <dbReference type="ARBA" id="ARBA00022448"/>
    </source>
</evidence>
<keyword evidence="6" id="KW-0249">Electron transport</keyword>
<keyword evidence="8" id="KW-0732">Signal</keyword>
<keyword evidence="7" id="KW-0408">Iron</keyword>
<dbReference type="AlphaFoldDB" id="A0A6H1UDJ7"/>
<dbReference type="EMBL" id="CP051180">
    <property type="protein sequence ID" value="QIZ76286.1"/>
    <property type="molecule type" value="Genomic_DNA"/>
</dbReference>
<evidence type="ECO:0000256" key="2">
    <source>
        <dbReference type="ARBA" id="ARBA00004418"/>
    </source>
</evidence>
<keyword evidence="5" id="KW-0479">Metal-binding</keyword>
<evidence type="ECO:0000256" key="1">
    <source>
        <dbReference type="ARBA" id="ARBA00001926"/>
    </source>
</evidence>
<dbReference type="RefSeq" id="WP_168659546.1">
    <property type="nucleotide sequence ID" value="NZ_CP051180.1"/>
</dbReference>
<feature type="signal peptide" evidence="8">
    <location>
        <begin position="1"/>
        <end position="23"/>
    </location>
</feature>
<dbReference type="InterPro" id="IPR036280">
    <property type="entry name" value="Multihaem_cyt_sf"/>
</dbReference>
<keyword evidence="4" id="KW-0349">Heme</keyword>
<accession>A0A6H1UDJ7</accession>
<comment type="cofactor">
    <cofactor evidence="1">
        <name>heme c</name>
        <dbReference type="ChEBI" id="CHEBI:61717"/>
    </cofactor>
</comment>
<dbReference type="GO" id="GO:0046872">
    <property type="term" value="F:metal ion binding"/>
    <property type="evidence" value="ECO:0007669"/>
    <property type="project" value="UniProtKB-KW"/>
</dbReference>
<dbReference type="GO" id="GO:0042597">
    <property type="term" value="C:periplasmic space"/>
    <property type="evidence" value="ECO:0007669"/>
    <property type="project" value="UniProtKB-SubCell"/>
</dbReference>
<dbReference type="SUPFAM" id="SSF48695">
    <property type="entry name" value="Multiheme cytochromes"/>
    <property type="match status" value="1"/>
</dbReference>
<gene>
    <name evidence="10" type="ORF">HER31_04885</name>
</gene>
<proteinExistence type="predicted"/>
<dbReference type="Gene3D" id="1.10.1130.10">
    <property type="entry name" value="Flavocytochrome C3, Chain A"/>
    <property type="match status" value="1"/>
</dbReference>
<comment type="subcellular location">
    <subcellularLocation>
        <location evidence="2">Periplasm</location>
    </subcellularLocation>
</comment>
<dbReference type="Pfam" id="PF14537">
    <property type="entry name" value="Cytochrom_c3_2"/>
    <property type="match status" value="1"/>
</dbReference>
<evidence type="ECO:0000259" key="9">
    <source>
        <dbReference type="Pfam" id="PF14537"/>
    </source>
</evidence>
<sequence length="163" mass="18653">MKTSLFRLGMASAALLLSQTALASDDCAGECHIIKPYVASINQPNWLAGKHVAVGLECIDCHEQDEQIRQDEQRAYAAGEYDDPMWEREFEDDFCLRCHEGGAALIEATQSLHHKWNLNPHENHQEAECYLCHNAHRPSTFICSECHHAEWEERLPEGWEVQH</sequence>
<evidence type="ECO:0000256" key="6">
    <source>
        <dbReference type="ARBA" id="ARBA00022982"/>
    </source>
</evidence>
<evidence type="ECO:0000256" key="7">
    <source>
        <dbReference type="ARBA" id="ARBA00023004"/>
    </source>
</evidence>
<feature type="chain" id="PRO_5026237617" evidence="8">
    <location>
        <begin position="24"/>
        <end position="163"/>
    </location>
</feature>
<dbReference type="KEGG" id="fes:HER31_04885"/>